<keyword evidence="9" id="KW-0406">Ion transport</keyword>
<evidence type="ECO:0000256" key="12">
    <source>
        <dbReference type="ARBA" id="ARBA00034430"/>
    </source>
</evidence>
<proteinExistence type="inferred from homology"/>
<evidence type="ECO:0000256" key="11">
    <source>
        <dbReference type="ARBA" id="ARBA00023303"/>
    </source>
</evidence>
<feature type="transmembrane region" description="Helical" evidence="13">
    <location>
        <begin position="125"/>
        <end position="144"/>
    </location>
</feature>
<keyword evidence="3" id="KW-0813">Transport</keyword>
<comment type="similarity">
    <text evidence="2">Belongs to the TMEM175 family.</text>
</comment>
<keyword evidence="11" id="KW-0407">Ion channel</keyword>
<organism evidence="14 15">
    <name type="scientific">Microbacterium terregens</name>
    <dbReference type="NCBI Taxonomy" id="69363"/>
    <lineage>
        <taxon>Bacteria</taxon>
        <taxon>Bacillati</taxon>
        <taxon>Actinomycetota</taxon>
        <taxon>Actinomycetes</taxon>
        <taxon>Micrococcales</taxon>
        <taxon>Microbacteriaceae</taxon>
        <taxon>Microbacterium</taxon>
    </lineage>
</organism>
<evidence type="ECO:0000256" key="9">
    <source>
        <dbReference type="ARBA" id="ARBA00023065"/>
    </source>
</evidence>
<evidence type="ECO:0000313" key="14">
    <source>
        <dbReference type="EMBL" id="MFB9644488.1"/>
    </source>
</evidence>
<feature type="transmembrane region" description="Helical" evidence="13">
    <location>
        <begin position="21"/>
        <end position="39"/>
    </location>
</feature>
<protein>
    <submittedName>
        <fullName evidence="14">TMEM175 family protein</fullName>
    </submittedName>
</protein>
<dbReference type="Pfam" id="PF06736">
    <property type="entry name" value="TMEM175"/>
    <property type="match status" value="1"/>
</dbReference>
<name>A0ABV5SVW8_9MICO</name>
<evidence type="ECO:0000256" key="2">
    <source>
        <dbReference type="ARBA" id="ARBA00006920"/>
    </source>
</evidence>
<evidence type="ECO:0000313" key="15">
    <source>
        <dbReference type="Proteomes" id="UP001589611"/>
    </source>
</evidence>
<evidence type="ECO:0000256" key="1">
    <source>
        <dbReference type="ARBA" id="ARBA00004141"/>
    </source>
</evidence>
<keyword evidence="6" id="KW-0631">Potassium channel</keyword>
<evidence type="ECO:0000256" key="5">
    <source>
        <dbReference type="ARBA" id="ARBA00022692"/>
    </source>
</evidence>
<reference evidence="14 15" key="1">
    <citation type="submission" date="2024-09" db="EMBL/GenBank/DDBJ databases">
        <authorList>
            <person name="Sun Q."/>
            <person name="Mori K."/>
        </authorList>
    </citation>
    <scope>NUCLEOTIDE SEQUENCE [LARGE SCALE GENOMIC DNA]</scope>
    <source>
        <strain evidence="14 15">JCM 1342</strain>
    </source>
</reference>
<evidence type="ECO:0000256" key="7">
    <source>
        <dbReference type="ARBA" id="ARBA00022958"/>
    </source>
</evidence>
<keyword evidence="4" id="KW-0633">Potassium transport</keyword>
<evidence type="ECO:0000256" key="3">
    <source>
        <dbReference type="ARBA" id="ARBA00022448"/>
    </source>
</evidence>
<sequence>MSVETSRDQRQPLTAERLKSFTDAVVAIAMTLLILPLMESLGDAADEGLLAGTWLSGEWPQLFSFALSFVLTAIFWIIHHRLFDRVQHVTIALLWLSLAWMLTIVWLPVATGLVGQLAIDPVQKVLYIGTLLATSLILLAMRIYMRRHSELHAIPDDRQREGMIGAVTMSALFAAALVLAVAVPAVGYLALFLVLLTVPLTGWLSRPRRR</sequence>
<feature type="transmembrane region" description="Helical" evidence="13">
    <location>
        <begin position="164"/>
        <end position="182"/>
    </location>
</feature>
<keyword evidence="10 13" id="KW-0472">Membrane</keyword>
<keyword evidence="5 13" id="KW-0812">Transmembrane</keyword>
<feature type="transmembrane region" description="Helical" evidence="13">
    <location>
        <begin position="59"/>
        <end position="79"/>
    </location>
</feature>
<gene>
    <name evidence="14" type="ORF">ACFFPJ_01600</name>
</gene>
<feature type="transmembrane region" description="Helical" evidence="13">
    <location>
        <begin position="188"/>
        <end position="205"/>
    </location>
</feature>
<dbReference type="InterPro" id="IPR010617">
    <property type="entry name" value="TMEM175-like"/>
</dbReference>
<dbReference type="EMBL" id="JBHMBE010000001">
    <property type="protein sequence ID" value="MFB9644488.1"/>
    <property type="molecule type" value="Genomic_DNA"/>
</dbReference>
<evidence type="ECO:0000256" key="4">
    <source>
        <dbReference type="ARBA" id="ARBA00022538"/>
    </source>
</evidence>
<dbReference type="Proteomes" id="UP001589611">
    <property type="component" value="Unassembled WGS sequence"/>
</dbReference>
<dbReference type="PANTHER" id="PTHR31462:SF5">
    <property type="entry name" value="ENDOSOMAL_LYSOSOMAL PROTON CHANNEL TMEM175"/>
    <property type="match status" value="1"/>
</dbReference>
<comment type="subcellular location">
    <subcellularLocation>
        <location evidence="1">Membrane</location>
        <topology evidence="1">Multi-pass membrane protein</topology>
    </subcellularLocation>
</comment>
<evidence type="ECO:0000256" key="6">
    <source>
        <dbReference type="ARBA" id="ARBA00022826"/>
    </source>
</evidence>
<evidence type="ECO:0000256" key="10">
    <source>
        <dbReference type="ARBA" id="ARBA00023136"/>
    </source>
</evidence>
<comment type="catalytic activity">
    <reaction evidence="12">
        <text>K(+)(in) = K(+)(out)</text>
        <dbReference type="Rhea" id="RHEA:29463"/>
        <dbReference type="ChEBI" id="CHEBI:29103"/>
    </reaction>
</comment>
<feature type="transmembrane region" description="Helical" evidence="13">
    <location>
        <begin position="91"/>
        <end position="119"/>
    </location>
</feature>
<evidence type="ECO:0000256" key="8">
    <source>
        <dbReference type="ARBA" id="ARBA00022989"/>
    </source>
</evidence>
<evidence type="ECO:0000256" key="13">
    <source>
        <dbReference type="SAM" id="Phobius"/>
    </source>
</evidence>
<keyword evidence="7" id="KW-0630">Potassium</keyword>
<comment type="caution">
    <text evidence="14">The sequence shown here is derived from an EMBL/GenBank/DDBJ whole genome shotgun (WGS) entry which is preliminary data.</text>
</comment>
<dbReference type="RefSeq" id="WP_344710998.1">
    <property type="nucleotide sequence ID" value="NZ_BAAAWH010000001.1"/>
</dbReference>
<keyword evidence="8 13" id="KW-1133">Transmembrane helix</keyword>
<accession>A0ABV5SVW8</accession>
<keyword evidence="15" id="KW-1185">Reference proteome</keyword>
<dbReference type="PANTHER" id="PTHR31462">
    <property type="entry name" value="ENDOSOMAL/LYSOSOMAL POTASSIUM CHANNEL TMEM175"/>
    <property type="match status" value="1"/>
</dbReference>